<comment type="caution">
    <text evidence="6">The sequence shown here is derived from an EMBL/GenBank/DDBJ whole genome shotgun (WGS) entry which is preliminary data.</text>
</comment>
<sequence length="40" mass="4218">MARAAKTTTAFASTLPELEQIVTRLDTGALPLEQALTASE</sequence>
<evidence type="ECO:0000313" key="7">
    <source>
        <dbReference type="Proteomes" id="UP000664658"/>
    </source>
</evidence>
<protein>
    <submittedName>
        <fullName evidence="6">Exodeoxyribonuclease VII small subunit</fullName>
    </submittedName>
</protein>
<evidence type="ECO:0000256" key="5">
    <source>
        <dbReference type="ARBA" id="ARBA00022839"/>
    </source>
</evidence>
<proteinExistence type="inferred from homology"/>
<dbReference type="InterPro" id="IPR037004">
    <property type="entry name" value="Exonuc_VII_ssu_sf"/>
</dbReference>
<reference evidence="6" key="1">
    <citation type="submission" date="2021-03" db="EMBL/GenBank/DDBJ databases">
        <title>Plesiomonas shigelloides zfcc0051, isolated from zebrafish feces.</title>
        <authorList>
            <person name="Vanderhoek Z."/>
            <person name="Gaulke C."/>
        </authorList>
    </citation>
    <scope>NUCLEOTIDE SEQUENCE</scope>
    <source>
        <strain evidence="6">Zfcc0051</strain>
    </source>
</reference>
<dbReference type="AlphaFoldDB" id="A0A8I2B3Q9"/>
<evidence type="ECO:0000256" key="1">
    <source>
        <dbReference type="ARBA" id="ARBA00009998"/>
    </source>
</evidence>
<gene>
    <name evidence="6" type="ORF">J2R62_19355</name>
</gene>
<dbReference type="GO" id="GO:0009318">
    <property type="term" value="C:exodeoxyribonuclease VII complex"/>
    <property type="evidence" value="ECO:0007669"/>
    <property type="project" value="InterPro"/>
</dbReference>
<comment type="similarity">
    <text evidence="1">Belongs to the XseB family.</text>
</comment>
<accession>A0A8I2B3Q9</accession>
<evidence type="ECO:0000313" key="6">
    <source>
        <dbReference type="EMBL" id="MBO1110259.1"/>
    </source>
</evidence>
<feature type="non-terminal residue" evidence="6">
    <location>
        <position position="40"/>
    </location>
</feature>
<dbReference type="GO" id="GO:0008855">
    <property type="term" value="F:exodeoxyribonuclease VII activity"/>
    <property type="evidence" value="ECO:0007669"/>
    <property type="project" value="InterPro"/>
</dbReference>
<keyword evidence="5" id="KW-0269">Exonuclease</keyword>
<evidence type="ECO:0000256" key="2">
    <source>
        <dbReference type="ARBA" id="ARBA00022490"/>
    </source>
</evidence>
<evidence type="ECO:0000256" key="3">
    <source>
        <dbReference type="ARBA" id="ARBA00022722"/>
    </source>
</evidence>
<dbReference type="Pfam" id="PF02609">
    <property type="entry name" value="Exonuc_VII_S"/>
    <property type="match status" value="1"/>
</dbReference>
<dbReference type="SUPFAM" id="SSF116842">
    <property type="entry name" value="XseB-like"/>
    <property type="match status" value="1"/>
</dbReference>
<dbReference type="GO" id="GO:0006308">
    <property type="term" value="P:DNA catabolic process"/>
    <property type="evidence" value="ECO:0007669"/>
    <property type="project" value="InterPro"/>
</dbReference>
<dbReference type="InterPro" id="IPR003761">
    <property type="entry name" value="Exonuc_VII_S"/>
</dbReference>
<dbReference type="RefSeq" id="WP_207543062.1">
    <property type="nucleotide sequence ID" value="NZ_JAFNAA010000499.1"/>
</dbReference>
<dbReference type="EMBL" id="JAFNAA010000499">
    <property type="protein sequence ID" value="MBO1110259.1"/>
    <property type="molecule type" value="Genomic_DNA"/>
</dbReference>
<name>A0A8I2B3Q9_PLESH</name>
<keyword evidence="3" id="KW-0540">Nuclease</keyword>
<keyword evidence="2" id="KW-0963">Cytoplasm</keyword>
<evidence type="ECO:0000256" key="4">
    <source>
        <dbReference type="ARBA" id="ARBA00022801"/>
    </source>
</evidence>
<dbReference type="Proteomes" id="UP000664658">
    <property type="component" value="Unassembled WGS sequence"/>
</dbReference>
<organism evidence="6 7">
    <name type="scientific">Plesiomonas shigelloides</name>
    <name type="common">Aeromonas shigelloides</name>
    <dbReference type="NCBI Taxonomy" id="703"/>
    <lineage>
        <taxon>Bacteria</taxon>
        <taxon>Pseudomonadati</taxon>
        <taxon>Pseudomonadota</taxon>
        <taxon>Gammaproteobacteria</taxon>
        <taxon>Enterobacterales</taxon>
        <taxon>Enterobacteriaceae</taxon>
        <taxon>Plesiomonas</taxon>
    </lineage>
</organism>
<dbReference type="Gene3D" id="1.10.287.1040">
    <property type="entry name" value="Exonuclease VII, small subunit"/>
    <property type="match status" value="1"/>
</dbReference>
<keyword evidence="4" id="KW-0378">Hydrolase</keyword>